<name>A0A1F6VA33_9BACT</name>
<evidence type="ECO:0000256" key="10">
    <source>
        <dbReference type="SAM" id="Phobius"/>
    </source>
</evidence>
<dbReference type="InterPro" id="IPR038354">
    <property type="entry name" value="VKOR_sf"/>
</dbReference>
<evidence type="ECO:0000256" key="1">
    <source>
        <dbReference type="ARBA" id="ARBA00004141"/>
    </source>
</evidence>
<feature type="transmembrane region" description="Helical" evidence="10">
    <location>
        <begin position="111"/>
        <end position="131"/>
    </location>
</feature>
<protein>
    <recommendedName>
        <fullName evidence="11">Vitamin K epoxide reductase domain-containing protein</fullName>
    </recommendedName>
</protein>
<dbReference type="PANTHER" id="PTHR34573:SF1">
    <property type="entry name" value="VITAMIN K EPOXIDE REDUCTASE DOMAIN-CONTAINING PROTEIN"/>
    <property type="match status" value="1"/>
</dbReference>
<proteinExistence type="inferred from homology"/>
<comment type="caution">
    <text evidence="12">The sequence shown here is derived from an EMBL/GenBank/DDBJ whole genome shotgun (WGS) entry which is preliminary data.</text>
</comment>
<dbReference type="PANTHER" id="PTHR34573">
    <property type="entry name" value="VKC DOMAIN-CONTAINING PROTEIN"/>
    <property type="match status" value="1"/>
</dbReference>
<dbReference type="Pfam" id="PF07884">
    <property type="entry name" value="VKOR"/>
    <property type="match status" value="1"/>
</dbReference>
<evidence type="ECO:0000256" key="6">
    <source>
        <dbReference type="ARBA" id="ARBA00023002"/>
    </source>
</evidence>
<accession>A0A1F6VA33</accession>
<evidence type="ECO:0000256" key="7">
    <source>
        <dbReference type="ARBA" id="ARBA00023136"/>
    </source>
</evidence>
<dbReference type="SMART" id="SM00756">
    <property type="entry name" value="VKc"/>
    <property type="match status" value="1"/>
</dbReference>
<dbReference type="GO" id="GO:0016020">
    <property type="term" value="C:membrane"/>
    <property type="evidence" value="ECO:0007669"/>
    <property type="project" value="UniProtKB-SubCell"/>
</dbReference>
<evidence type="ECO:0000256" key="9">
    <source>
        <dbReference type="ARBA" id="ARBA00023284"/>
    </source>
</evidence>
<keyword evidence="5 10" id="KW-1133">Transmembrane helix</keyword>
<evidence type="ECO:0000313" key="12">
    <source>
        <dbReference type="EMBL" id="OGI66439.1"/>
    </source>
</evidence>
<comment type="similarity">
    <text evidence="2">Belongs to the VKOR family.</text>
</comment>
<keyword evidence="3 10" id="KW-0812">Transmembrane</keyword>
<reference evidence="12 13" key="1">
    <citation type="journal article" date="2016" name="Nat. Commun.">
        <title>Thousands of microbial genomes shed light on interconnected biogeochemical processes in an aquifer system.</title>
        <authorList>
            <person name="Anantharaman K."/>
            <person name="Brown C.T."/>
            <person name="Hug L.A."/>
            <person name="Sharon I."/>
            <person name="Castelle C.J."/>
            <person name="Probst A.J."/>
            <person name="Thomas B.C."/>
            <person name="Singh A."/>
            <person name="Wilkins M.J."/>
            <person name="Karaoz U."/>
            <person name="Brodie E.L."/>
            <person name="Williams K.H."/>
            <person name="Hubbard S.S."/>
            <person name="Banfield J.F."/>
        </authorList>
    </citation>
    <scope>NUCLEOTIDE SEQUENCE [LARGE SCALE GENOMIC DNA]</scope>
</reference>
<dbReference type="AlphaFoldDB" id="A0A1F6VA33"/>
<dbReference type="GO" id="GO:0016491">
    <property type="term" value="F:oxidoreductase activity"/>
    <property type="evidence" value="ECO:0007669"/>
    <property type="project" value="UniProtKB-KW"/>
</dbReference>
<evidence type="ECO:0000256" key="2">
    <source>
        <dbReference type="ARBA" id="ARBA00006214"/>
    </source>
</evidence>
<feature type="domain" description="Vitamin K epoxide reductase" evidence="11">
    <location>
        <begin position="1"/>
        <end position="132"/>
    </location>
</feature>
<dbReference type="GO" id="GO:0048038">
    <property type="term" value="F:quinone binding"/>
    <property type="evidence" value="ECO:0007669"/>
    <property type="project" value="UniProtKB-KW"/>
</dbReference>
<dbReference type="Gene3D" id="1.20.1440.130">
    <property type="entry name" value="VKOR domain"/>
    <property type="match status" value="1"/>
</dbReference>
<keyword evidence="7 10" id="KW-0472">Membrane</keyword>
<sequence>MLFILLFILSIIGIGETVYLIRKRIASEKPICPIGGDCAIVLDSKYNKIFFIHNDILGLLTFIIILFMAAFLIIEIEPTSLWSLILKILVALAAVMSVFFTYLQWHVVRNWCFWCLMSACTTWIMGIIVLLN</sequence>
<evidence type="ECO:0000259" key="11">
    <source>
        <dbReference type="SMART" id="SM00756"/>
    </source>
</evidence>
<keyword evidence="9" id="KW-0676">Redox-active center</keyword>
<evidence type="ECO:0000256" key="8">
    <source>
        <dbReference type="ARBA" id="ARBA00023157"/>
    </source>
</evidence>
<dbReference type="InterPro" id="IPR012932">
    <property type="entry name" value="VKOR"/>
</dbReference>
<evidence type="ECO:0000256" key="5">
    <source>
        <dbReference type="ARBA" id="ARBA00022989"/>
    </source>
</evidence>
<gene>
    <name evidence="12" type="ORF">A2642_04855</name>
</gene>
<dbReference type="Proteomes" id="UP000178700">
    <property type="component" value="Unassembled WGS sequence"/>
</dbReference>
<keyword evidence="8" id="KW-1015">Disulfide bond</keyword>
<evidence type="ECO:0000256" key="3">
    <source>
        <dbReference type="ARBA" id="ARBA00022692"/>
    </source>
</evidence>
<evidence type="ECO:0000256" key="4">
    <source>
        <dbReference type="ARBA" id="ARBA00022719"/>
    </source>
</evidence>
<organism evidence="12 13">
    <name type="scientific">Candidatus Nomurabacteria bacterium RIFCSPHIGHO2_01_FULL_39_10</name>
    <dbReference type="NCBI Taxonomy" id="1801733"/>
    <lineage>
        <taxon>Bacteria</taxon>
        <taxon>Candidatus Nomuraibacteriota</taxon>
    </lineage>
</organism>
<feature type="transmembrane region" description="Helical" evidence="10">
    <location>
        <begin position="56"/>
        <end position="74"/>
    </location>
</feature>
<comment type="subcellular location">
    <subcellularLocation>
        <location evidence="1">Membrane</location>
        <topology evidence="1">Multi-pass membrane protein</topology>
    </subcellularLocation>
</comment>
<feature type="transmembrane region" description="Helical" evidence="10">
    <location>
        <begin position="81"/>
        <end position="105"/>
    </location>
</feature>
<dbReference type="EMBL" id="MFTJ01000011">
    <property type="protein sequence ID" value="OGI66439.1"/>
    <property type="molecule type" value="Genomic_DNA"/>
</dbReference>
<keyword evidence="6" id="KW-0560">Oxidoreductase</keyword>
<evidence type="ECO:0000313" key="13">
    <source>
        <dbReference type="Proteomes" id="UP000178700"/>
    </source>
</evidence>
<keyword evidence="4" id="KW-0874">Quinone</keyword>